<dbReference type="Pfam" id="PF22562">
    <property type="entry name" value="UBA_7"/>
    <property type="match status" value="1"/>
</dbReference>
<dbReference type="AlphaFoldDB" id="A0AAV2DTP0"/>
<organism evidence="4 5">
    <name type="scientific">Linum trigynum</name>
    <dbReference type="NCBI Taxonomy" id="586398"/>
    <lineage>
        <taxon>Eukaryota</taxon>
        <taxon>Viridiplantae</taxon>
        <taxon>Streptophyta</taxon>
        <taxon>Embryophyta</taxon>
        <taxon>Tracheophyta</taxon>
        <taxon>Spermatophyta</taxon>
        <taxon>Magnoliopsida</taxon>
        <taxon>eudicotyledons</taxon>
        <taxon>Gunneridae</taxon>
        <taxon>Pentapetalae</taxon>
        <taxon>rosids</taxon>
        <taxon>fabids</taxon>
        <taxon>Malpighiales</taxon>
        <taxon>Linaceae</taxon>
        <taxon>Linum</taxon>
    </lineage>
</organism>
<dbReference type="PANTHER" id="PTHR35294">
    <property type="entry name" value="UBIQUITIN-ASSOCIATED/TRANSLATION ELONGATION FACTOR EF1B PROTEIN"/>
    <property type="match status" value="1"/>
</dbReference>
<feature type="compositionally biased region" description="Polar residues" evidence="2">
    <location>
        <begin position="19"/>
        <end position="30"/>
    </location>
</feature>
<feature type="compositionally biased region" description="Basic residues" evidence="2">
    <location>
        <begin position="1"/>
        <end position="12"/>
    </location>
</feature>
<feature type="domain" description="UBA" evidence="3">
    <location>
        <begin position="136"/>
        <end position="188"/>
    </location>
</feature>
<evidence type="ECO:0000313" key="5">
    <source>
        <dbReference type="Proteomes" id="UP001497516"/>
    </source>
</evidence>
<protein>
    <recommendedName>
        <fullName evidence="3">UBA domain-containing protein</fullName>
    </recommendedName>
</protein>
<dbReference type="PROSITE" id="PS50030">
    <property type="entry name" value="UBA"/>
    <property type="match status" value="1"/>
</dbReference>
<dbReference type="Gene3D" id="1.10.8.10">
    <property type="entry name" value="DNA helicase RuvA subunit, C-terminal domain"/>
    <property type="match status" value="1"/>
</dbReference>
<proteinExistence type="predicted"/>
<accession>A0AAV2DTP0</accession>
<dbReference type="SUPFAM" id="SSF46934">
    <property type="entry name" value="UBA-like"/>
    <property type="match status" value="1"/>
</dbReference>
<dbReference type="PANTHER" id="PTHR35294:SF1">
    <property type="entry name" value="OS05G0409000 PROTEIN"/>
    <property type="match status" value="1"/>
</dbReference>
<feature type="compositionally biased region" description="Low complexity" evidence="2">
    <location>
        <begin position="402"/>
        <end position="413"/>
    </location>
</feature>
<dbReference type="InterPro" id="IPR009060">
    <property type="entry name" value="UBA-like_sf"/>
</dbReference>
<gene>
    <name evidence="4" type="ORF">LTRI10_LOCUS18735</name>
</gene>
<feature type="region of interest" description="Disordered" evidence="2">
    <location>
        <begin position="1"/>
        <end position="97"/>
    </location>
</feature>
<dbReference type="InterPro" id="IPR015940">
    <property type="entry name" value="UBA"/>
</dbReference>
<dbReference type="EMBL" id="OZ034816">
    <property type="protein sequence ID" value="CAL1377051.1"/>
    <property type="molecule type" value="Genomic_DNA"/>
</dbReference>
<keyword evidence="1" id="KW-0175">Coiled coil</keyword>
<reference evidence="4 5" key="1">
    <citation type="submission" date="2024-04" db="EMBL/GenBank/DDBJ databases">
        <authorList>
            <person name="Fracassetti M."/>
        </authorList>
    </citation>
    <scope>NUCLEOTIDE SEQUENCE [LARGE SCALE GENOMIC DNA]</scope>
</reference>
<keyword evidence="5" id="KW-1185">Reference proteome</keyword>
<evidence type="ECO:0000256" key="2">
    <source>
        <dbReference type="SAM" id="MobiDB-lite"/>
    </source>
</evidence>
<evidence type="ECO:0000313" key="4">
    <source>
        <dbReference type="EMBL" id="CAL1377051.1"/>
    </source>
</evidence>
<feature type="compositionally biased region" description="Acidic residues" evidence="2">
    <location>
        <begin position="189"/>
        <end position="203"/>
    </location>
</feature>
<sequence length="525" mass="57315">MSPTKSRNKSKKPAGNSARPPQNNVATNPKKSGCSDPTPGLDILSSSPDSSSSPDHDNLGSPIGALLLGSEPDSVSNNGSCYSGEEDPKEVTKTTATRLPDNLHVTVSGLDSDRREKIRLKNEKKHARQRERRAQELHERCCGFLMSRKLESLSQQIVAMGFSKDRATMALMMNDGKVEESVNWLFEGNGDDNGDQGDKDDGESSIPEKKNLGLKIDISDELAEIAAMEVRFKCSKQEIERAVVNCEGDLAKATEVLASQKPEQATPPPPPPLPPQANFELGVDVAAVPRQRMIHYSDPVNRNFQNQRWGNHGYGYNNPSLFQSPKFQQQHSQFMNSNQYPVQSSNSYSSTARWYSSNVPFQSHNHHPLHHRPSSYKETPFLFSGPNPMEASAGPRMGGGSSRSSEYQSFPSSSNLPSLAAPSSLGLFDSWGSPTSQVDWNSGGMMSNFDYTSIDWSLDSSLLPSKSRRMWLGLSSLLISNGSSAGGNGGMEATSSAAGLRDWTSPFAQKDMFSLSRQFVTSPSL</sequence>
<dbReference type="Proteomes" id="UP001497516">
    <property type="component" value="Chromosome 3"/>
</dbReference>
<feature type="region of interest" description="Disordered" evidence="2">
    <location>
        <begin position="185"/>
        <end position="208"/>
    </location>
</feature>
<feature type="coiled-coil region" evidence="1">
    <location>
        <begin position="110"/>
        <end position="140"/>
    </location>
</feature>
<evidence type="ECO:0000256" key="1">
    <source>
        <dbReference type="SAM" id="Coils"/>
    </source>
</evidence>
<feature type="region of interest" description="Disordered" evidence="2">
    <location>
        <begin position="383"/>
        <end position="413"/>
    </location>
</feature>
<evidence type="ECO:0000259" key="3">
    <source>
        <dbReference type="PROSITE" id="PS50030"/>
    </source>
</evidence>
<name>A0AAV2DTP0_9ROSI</name>